<protein>
    <recommendedName>
        <fullName evidence="1">acylphosphatase</fullName>
        <ecNumber evidence="1">3.6.1.7</ecNumber>
    </recommendedName>
</protein>
<proteinExistence type="inferred from homology"/>
<reference evidence="4" key="1">
    <citation type="journal article" date="2023" name="Science">
        <title>Elucidation of the pathway for biosynthesis of saponin adjuvants from the soapbark tree.</title>
        <authorList>
            <person name="Reed J."/>
            <person name="Orme A."/>
            <person name="El-Demerdash A."/>
            <person name="Owen C."/>
            <person name="Martin L.B.B."/>
            <person name="Misra R.C."/>
            <person name="Kikuchi S."/>
            <person name="Rejzek M."/>
            <person name="Martin A.C."/>
            <person name="Harkess A."/>
            <person name="Leebens-Mack J."/>
            <person name="Louveau T."/>
            <person name="Stephenson M.J."/>
            <person name="Osbourn A."/>
        </authorList>
    </citation>
    <scope>NUCLEOTIDE SEQUENCE</scope>
    <source>
        <strain evidence="4">S10</strain>
    </source>
</reference>
<evidence type="ECO:0000313" key="5">
    <source>
        <dbReference type="Proteomes" id="UP001163823"/>
    </source>
</evidence>
<accession>A0AAD7Q0C4</accession>
<sequence length="196" mass="22229">MASTIAVPHRPLIRSHSIRFHTSRNPLCKWFKDKKKKNVNSASRFSHLYHPHSNPPYLPFSLCNCLLLPHLPLHSLRRPCSSPLRHSLLLMTTPRAYSDSTNPSSIESVRVVIKGRVQGVFYRNWTVENAKQLGLKGWVRNRRDGSVEALFYGDTSAVKEMGQRCRRGPPEAMVTGLEVFPSNDDPGTGFQRKPTV</sequence>
<dbReference type="EC" id="3.6.1.7" evidence="1"/>
<dbReference type="Gene3D" id="3.30.70.100">
    <property type="match status" value="1"/>
</dbReference>
<comment type="similarity">
    <text evidence="2">Belongs to the acylphosphatase family.</text>
</comment>
<gene>
    <name evidence="4" type="ORF">O6P43_010263</name>
</gene>
<dbReference type="KEGG" id="qsa:O6P43_010263"/>
<dbReference type="AlphaFoldDB" id="A0AAD7Q0C4"/>
<feature type="active site" evidence="1">
    <location>
        <position position="123"/>
    </location>
</feature>
<dbReference type="InterPro" id="IPR001792">
    <property type="entry name" value="Acylphosphatase-like_dom"/>
</dbReference>
<keyword evidence="5" id="KW-1185">Reference proteome</keyword>
<evidence type="ECO:0000259" key="3">
    <source>
        <dbReference type="PROSITE" id="PS51160"/>
    </source>
</evidence>
<evidence type="ECO:0000256" key="2">
    <source>
        <dbReference type="RuleBase" id="RU004168"/>
    </source>
</evidence>
<dbReference type="PROSITE" id="PS00151">
    <property type="entry name" value="ACYLPHOSPHATASE_2"/>
    <property type="match status" value="1"/>
</dbReference>
<feature type="active site" evidence="1">
    <location>
        <position position="141"/>
    </location>
</feature>
<dbReference type="InterPro" id="IPR036046">
    <property type="entry name" value="Acylphosphatase-like_dom_sf"/>
</dbReference>
<dbReference type="PROSITE" id="PS51160">
    <property type="entry name" value="ACYLPHOSPHATASE_3"/>
    <property type="match status" value="1"/>
</dbReference>
<comment type="caution">
    <text evidence="4">The sequence shown here is derived from an EMBL/GenBank/DDBJ whole genome shotgun (WGS) entry which is preliminary data.</text>
</comment>
<organism evidence="4 5">
    <name type="scientific">Quillaja saponaria</name>
    <name type="common">Soap bark tree</name>
    <dbReference type="NCBI Taxonomy" id="32244"/>
    <lineage>
        <taxon>Eukaryota</taxon>
        <taxon>Viridiplantae</taxon>
        <taxon>Streptophyta</taxon>
        <taxon>Embryophyta</taxon>
        <taxon>Tracheophyta</taxon>
        <taxon>Spermatophyta</taxon>
        <taxon>Magnoliopsida</taxon>
        <taxon>eudicotyledons</taxon>
        <taxon>Gunneridae</taxon>
        <taxon>Pentapetalae</taxon>
        <taxon>rosids</taxon>
        <taxon>fabids</taxon>
        <taxon>Fabales</taxon>
        <taxon>Quillajaceae</taxon>
        <taxon>Quillaja</taxon>
    </lineage>
</organism>
<dbReference type="GO" id="GO:0003998">
    <property type="term" value="F:acylphosphatase activity"/>
    <property type="evidence" value="ECO:0007669"/>
    <property type="project" value="UniProtKB-EC"/>
</dbReference>
<dbReference type="PANTHER" id="PTHR47268">
    <property type="entry name" value="ACYLPHOSPHATASE"/>
    <property type="match status" value="1"/>
</dbReference>
<evidence type="ECO:0000256" key="1">
    <source>
        <dbReference type="PROSITE-ProRule" id="PRU00520"/>
    </source>
</evidence>
<dbReference type="EMBL" id="JARAOO010000004">
    <property type="protein sequence ID" value="KAJ7972361.1"/>
    <property type="molecule type" value="Genomic_DNA"/>
</dbReference>
<evidence type="ECO:0000313" key="4">
    <source>
        <dbReference type="EMBL" id="KAJ7972361.1"/>
    </source>
</evidence>
<dbReference type="Pfam" id="PF00708">
    <property type="entry name" value="Acylphosphatase"/>
    <property type="match status" value="1"/>
</dbReference>
<dbReference type="InterPro" id="IPR017968">
    <property type="entry name" value="Acylphosphatase_CS"/>
</dbReference>
<feature type="domain" description="Acylphosphatase-like" evidence="3">
    <location>
        <begin position="108"/>
        <end position="194"/>
    </location>
</feature>
<dbReference type="PANTHER" id="PTHR47268:SF4">
    <property type="entry name" value="ACYLPHOSPHATASE"/>
    <property type="match status" value="1"/>
</dbReference>
<dbReference type="InterPro" id="IPR020456">
    <property type="entry name" value="Acylphosphatase"/>
</dbReference>
<keyword evidence="1" id="KW-0378">Hydrolase</keyword>
<dbReference type="Proteomes" id="UP001163823">
    <property type="component" value="Chromosome 4"/>
</dbReference>
<comment type="catalytic activity">
    <reaction evidence="1">
        <text>an acyl phosphate + H2O = a carboxylate + phosphate + H(+)</text>
        <dbReference type="Rhea" id="RHEA:14965"/>
        <dbReference type="ChEBI" id="CHEBI:15377"/>
        <dbReference type="ChEBI" id="CHEBI:15378"/>
        <dbReference type="ChEBI" id="CHEBI:29067"/>
        <dbReference type="ChEBI" id="CHEBI:43474"/>
        <dbReference type="ChEBI" id="CHEBI:59918"/>
        <dbReference type="EC" id="3.6.1.7"/>
    </reaction>
</comment>
<dbReference type="PRINTS" id="PR00112">
    <property type="entry name" value="ACYLPHPHTASE"/>
</dbReference>
<dbReference type="SUPFAM" id="SSF54975">
    <property type="entry name" value="Acylphosphatase/BLUF domain-like"/>
    <property type="match status" value="1"/>
</dbReference>
<name>A0AAD7Q0C4_QUISA</name>